<dbReference type="RefSeq" id="XP_004335041.1">
    <property type="nucleotide sequence ID" value="XM_004334993.1"/>
</dbReference>
<evidence type="ECO:0000259" key="14">
    <source>
        <dbReference type="PROSITE" id="PS51371"/>
    </source>
</evidence>
<evidence type="ECO:0000256" key="3">
    <source>
        <dbReference type="ARBA" id="ARBA00022555"/>
    </source>
</evidence>
<dbReference type="PANTHER" id="PTHR47788:SF1">
    <property type="entry name" value="A-ADDING TRNA NUCLEOTIDYLTRANSFERASE"/>
    <property type="match status" value="1"/>
</dbReference>
<dbReference type="Proteomes" id="UP000011083">
    <property type="component" value="Unassembled WGS sequence"/>
</dbReference>
<keyword evidence="11" id="KW-0129">CBS domain</keyword>
<evidence type="ECO:0000256" key="6">
    <source>
        <dbReference type="ARBA" id="ARBA00022695"/>
    </source>
</evidence>
<evidence type="ECO:0000256" key="1">
    <source>
        <dbReference type="ARBA" id="ARBA00001946"/>
    </source>
</evidence>
<evidence type="ECO:0000256" key="7">
    <source>
        <dbReference type="ARBA" id="ARBA00022723"/>
    </source>
</evidence>
<keyword evidence="3" id="KW-0820">tRNA-binding</keyword>
<feature type="compositionally biased region" description="Basic and acidic residues" evidence="13">
    <location>
        <begin position="164"/>
        <end position="173"/>
    </location>
</feature>
<dbReference type="VEuPathDB" id="AmoebaDB:ACA1_097110"/>
<dbReference type="InterPro" id="IPR052390">
    <property type="entry name" value="tRNA_nt/polyA_polymerase"/>
</dbReference>
<keyword evidence="9" id="KW-0460">Magnesium</keyword>
<dbReference type="Gene3D" id="1.10.3090.10">
    <property type="entry name" value="cca-adding enzyme, domain 2"/>
    <property type="match status" value="1"/>
</dbReference>
<dbReference type="GO" id="GO:0000049">
    <property type="term" value="F:tRNA binding"/>
    <property type="evidence" value="ECO:0007669"/>
    <property type="project" value="UniProtKB-KW"/>
</dbReference>
<dbReference type="KEGG" id="acan:ACA1_097110"/>
<dbReference type="GeneID" id="14913147"/>
<dbReference type="InterPro" id="IPR000644">
    <property type="entry name" value="CBS_dom"/>
</dbReference>
<name>L8GJX5_ACACF</name>
<evidence type="ECO:0000256" key="11">
    <source>
        <dbReference type="PROSITE-ProRule" id="PRU00703"/>
    </source>
</evidence>
<comment type="similarity">
    <text evidence="2 12">Belongs to the tRNA nucleotidyltransferase/poly(A) polymerase family.</text>
</comment>
<dbReference type="InterPro" id="IPR043519">
    <property type="entry name" value="NT_sf"/>
</dbReference>
<keyword evidence="6" id="KW-0548">Nucleotidyltransferase</keyword>
<dbReference type="CDD" id="cd05398">
    <property type="entry name" value="NT_ClassII-CCAase"/>
    <property type="match status" value="1"/>
</dbReference>
<dbReference type="OrthoDB" id="445712at2759"/>
<dbReference type="GO" id="GO:0046872">
    <property type="term" value="F:metal ion binding"/>
    <property type="evidence" value="ECO:0007669"/>
    <property type="project" value="UniProtKB-KW"/>
</dbReference>
<evidence type="ECO:0000256" key="10">
    <source>
        <dbReference type="ARBA" id="ARBA00022884"/>
    </source>
</evidence>
<comment type="cofactor">
    <cofactor evidence="1">
        <name>Mg(2+)</name>
        <dbReference type="ChEBI" id="CHEBI:18420"/>
    </cofactor>
</comment>
<keyword evidence="4 12" id="KW-0808">Transferase</keyword>
<dbReference type="InterPro" id="IPR046342">
    <property type="entry name" value="CBS_dom_sf"/>
</dbReference>
<evidence type="ECO:0000313" key="16">
    <source>
        <dbReference type="Proteomes" id="UP000011083"/>
    </source>
</evidence>
<organism evidence="15 16">
    <name type="scientific">Acanthamoeba castellanii (strain ATCC 30010 / Neff)</name>
    <dbReference type="NCBI Taxonomy" id="1257118"/>
    <lineage>
        <taxon>Eukaryota</taxon>
        <taxon>Amoebozoa</taxon>
        <taxon>Discosea</taxon>
        <taxon>Longamoebia</taxon>
        <taxon>Centramoebida</taxon>
        <taxon>Acanthamoebidae</taxon>
        <taxon>Acanthamoeba</taxon>
    </lineage>
</organism>
<dbReference type="SUPFAM" id="SSF54631">
    <property type="entry name" value="CBS-domain pair"/>
    <property type="match status" value="1"/>
</dbReference>
<sequence>MPVLEGEPPSAPRSDLPSFIQPHAKVKDKAQDFLLESLTSLLVGIIDRAVAEKAVSHGLEDVTVEEYMDMDFDTLTTDDTLFQAVELMMGKGQRLIPILGRFGDGGGGDAGDASARPLTLVGVISKADLVNLLIHQPSRFPISFLEEKEQQRRQQQGKLVGDAGNRHSTEKPAKAKAKAAQEPTQSKSKVLRAYTFLAYRRVGDGSNVRDLVKGALAAEVFSFLEKAGSIAHSMNTRVYVVGGFVRDLFLRTPNQDIDLVVEGDGLTFADKLAKATGGQVKHHHKFSSALVKLPSGICIDVATARLEYYPSPAALPCVELSSLKMDLYRRDFTINAMAIELTKGRLGTLVDYFGGINDLRQKVVRVLHSLSFVEDPTRILRAVRFEQRYGFTIEKQSLRLLRTAIDKGFFNKLSGSRAWNEFQHLLDERGECALLCLQRLRQLHLPEHVFPPWKSLYPTDQDLKLMQDVLEWYELSHLRPEPERWKCFFLTLCCHIRKPAELEALMDRFLFPESIKARFGDLRDATHKAHVALQRWIEAREAHQEGDDTAEERHNQLSDLYSIMHPIPLEGLLYMMAHKQRSEEERRHIVVYLTHLRYVTVETDGKDLIRMGLPPGPHYRTVLDALLRAKLNGQITSKEDEERLARGLIVEELKLLGKPKLGIDGKALTALGVEPGPAFTAIFRLVNEAIALGQLQDDDTQAQLQYVQTLLSRGKGVL</sequence>
<evidence type="ECO:0000256" key="4">
    <source>
        <dbReference type="ARBA" id="ARBA00022679"/>
    </source>
</evidence>
<proteinExistence type="inferred from homology"/>
<dbReference type="InterPro" id="IPR002646">
    <property type="entry name" value="PolA_pol_head_dom"/>
</dbReference>
<evidence type="ECO:0000256" key="13">
    <source>
        <dbReference type="SAM" id="MobiDB-lite"/>
    </source>
</evidence>
<dbReference type="Gene3D" id="3.10.580.10">
    <property type="entry name" value="CBS-domain"/>
    <property type="match status" value="1"/>
</dbReference>
<keyword evidence="7" id="KW-0479">Metal-binding</keyword>
<keyword evidence="8" id="KW-0547">Nucleotide-binding</keyword>
<dbReference type="GO" id="GO:0000166">
    <property type="term" value="F:nucleotide binding"/>
    <property type="evidence" value="ECO:0007669"/>
    <property type="project" value="UniProtKB-KW"/>
</dbReference>
<evidence type="ECO:0000313" key="15">
    <source>
        <dbReference type="EMBL" id="ELR13028.1"/>
    </source>
</evidence>
<dbReference type="Pfam" id="PF01743">
    <property type="entry name" value="PolyA_pol"/>
    <property type="match status" value="1"/>
</dbReference>
<keyword evidence="5" id="KW-0819">tRNA processing</keyword>
<evidence type="ECO:0000256" key="9">
    <source>
        <dbReference type="ARBA" id="ARBA00022842"/>
    </source>
</evidence>
<dbReference type="Gene3D" id="3.30.460.10">
    <property type="entry name" value="Beta Polymerase, domain 2"/>
    <property type="match status" value="1"/>
</dbReference>
<evidence type="ECO:0000256" key="5">
    <source>
        <dbReference type="ARBA" id="ARBA00022694"/>
    </source>
</evidence>
<gene>
    <name evidence="15" type="ORF">ACA1_097110</name>
</gene>
<evidence type="ECO:0000256" key="8">
    <source>
        <dbReference type="ARBA" id="ARBA00022741"/>
    </source>
</evidence>
<dbReference type="PROSITE" id="PS51371">
    <property type="entry name" value="CBS"/>
    <property type="match status" value="1"/>
</dbReference>
<dbReference type="SUPFAM" id="SSF81301">
    <property type="entry name" value="Nucleotidyltransferase"/>
    <property type="match status" value="1"/>
</dbReference>
<dbReference type="GO" id="GO:0016779">
    <property type="term" value="F:nucleotidyltransferase activity"/>
    <property type="evidence" value="ECO:0007669"/>
    <property type="project" value="UniProtKB-KW"/>
</dbReference>
<dbReference type="PANTHER" id="PTHR47788">
    <property type="entry name" value="POLYA POLYMERASE"/>
    <property type="match status" value="1"/>
</dbReference>
<dbReference type="SUPFAM" id="SSF81891">
    <property type="entry name" value="Poly A polymerase C-terminal region-like"/>
    <property type="match status" value="1"/>
</dbReference>
<evidence type="ECO:0000256" key="12">
    <source>
        <dbReference type="RuleBase" id="RU003953"/>
    </source>
</evidence>
<dbReference type="OMA" id="ISAVGCK"/>
<keyword evidence="10 12" id="KW-0694">RNA-binding</keyword>
<evidence type="ECO:0000256" key="2">
    <source>
        <dbReference type="ARBA" id="ARBA00007265"/>
    </source>
</evidence>
<dbReference type="EMBL" id="KB008103">
    <property type="protein sequence ID" value="ELR13028.1"/>
    <property type="molecule type" value="Genomic_DNA"/>
</dbReference>
<accession>L8GJX5</accession>
<feature type="region of interest" description="Disordered" evidence="13">
    <location>
        <begin position="151"/>
        <end position="185"/>
    </location>
</feature>
<feature type="domain" description="CBS" evidence="14">
    <location>
        <begin position="68"/>
        <end position="142"/>
    </location>
</feature>
<reference evidence="15 16" key="1">
    <citation type="journal article" date="2013" name="Genome Biol.">
        <title>Genome of Acanthamoeba castellanii highlights extensive lateral gene transfer and early evolution of tyrosine kinase signaling.</title>
        <authorList>
            <person name="Clarke M."/>
            <person name="Lohan A.J."/>
            <person name="Liu B."/>
            <person name="Lagkouvardos I."/>
            <person name="Roy S."/>
            <person name="Zafar N."/>
            <person name="Bertelli C."/>
            <person name="Schilde C."/>
            <person name="Kianianmomeni A."/>
            <person name="Burglin T.R."/>
            <person name="Frech C."/>
            <person name="Turcotte B."/>
            <person name="Kopec K.O."/>
            <person name="Synnott J.M."/>
            <person name="Choo C."/>
            <person name="Paponov I."/>
            <person name="Finkler A."/>
            <person name="Soon Heng Tan C."/>
            <person name="Hutchins A.P."/>
            <person name="Weinmeier T."/>
            <person name="Rattei T."/>
            <person name="Chu J.S."/>
            <person name="Gimenez G."/>
            <person name="Irimia M."/>
            <person name="Rigden D.J."/>
            <person name="Fitzpatrick D.A."/>
            <person name="Lorenzo-Morales J."/>
            <person name="Bateman A."/>
            <person name="Chiu C.H."/>
            <person name="Tang P."/>
            <person name="Hegemann P."/>
            <person name="Fromm H."/>
            <person name="Raoult D."/>
            <person name="Greub G."/>
            <person name="Miranda-Saavedra D."/>
            <person name="Chen N."/>
            <person name="Nash P."/>
            <person name="Ginger M.L."/>
            <person name="Horn M."/>
            <person name="Schaap P."/>
            <person name="Caler L."/>
            <person name="Loftus B."/>
        </authorList>
    </citation>
    <scope>NUCLEOTIDE SEQUENCE [LARGE SCALE GENOMIC DNA]</scope>
    <source>
        <strain evidence="15 16">Neff</strain>
    </source>
</reference>
<dbReference type="GO" id="GO:0001680">
    <property type="term" value="P:tRNA 3'-terminal CCA addition"/>
    <property type="evidence" value="ECO:0007669"/>
    <property type="project" value="UniProtKB-ARBA"/>
</dbReference>
<keyword evidence="16" id="KW-1185">Reference proteome</keyword>
<dbReference type="STRING" id="1257118.L8GJX5"/>
<protein>
    <submittedName>
        <fullName evidence="15">tRNA nucleotidyltransferase/poly(A) polymerase</fullName>
    </submittedName>
</protein>
<dbReference type="AlphaFoldDB" id="L8GJX5"/>